<sequence length="118" mass="12426">MRLMRPAVALLLGVLYLALHLGGECFVTHTPSVAHAAAHDCHHDTGGHHDLPHDSADQLCLAVPRGEDHSPLLDGPPPLVPPAPVDVTPAVFPPTPGEPPAHVLCGQSIQLVNCVFRT</sequence>
<accession>A0ABS5ACU2</accession>
<protein>
    <recommendedName>
        <fullName evidence="3">Secreted protein</fullName>
    </recommendedName>
</protein>
<comment type="caution">
    <text evidence="1">The sequence shown here is derived from an EMBL/GenBank/DDBJ whole genome shotgun (WGS) entry which is preliminary data.</text>
</comment>
<dbReference type="Proteomes" id="UP001519363">
    <property type="component" value="Unassembled WGS sequence"/>
</dbReference>
<organism evidence="1 2">
    <name type="scientific">Crossiella equi</name>
    <dbReference type="NCBI Taxonomy" id="130796"/>
    <lineage>
        <taxon>Bacteria</taxon>
        <taxon>Bacillati</taxon>
        <taxon>Actinomycetota</taxon>
        <taxon>Actinomycetes</taxon>
        <taxon>Pseudonocardiales</taxon>
        <taxon>Pseudonocardiaceae</taxon>
        <taxon>Crossiella</taxon>
    </lineage>
</organism>
<dbReference type="EMBL" id="JAGIOO010000001">
    <property type="protein sequence ID" value="MBP2474405.1"/>
    <property type="molecule type" value="Genomic_DNA"/>
</dbReference>
<evidence type="ECO:0000313" key="2">
    <source>
        <dbReference type="Proteomes" id="UP001519363"/>
    </source>
</evidence>
<proteinExistence type="predicted"/>
<name>A0ABS5ACU2_9PSEU</name>
<keyword evidence="2" id="KW-1185">Reference proteome</keyword>
<gene>
    <name evidence="1" type="ORF">JOF53_003277</name>
</gene>
<reference evidence="1 2" key="1">
    <citation type="submission" date="2021-03" db="EMBL/GenBank/DDBJ databases">
        <title>Sequencing the genomes of 1000 actinobacteria strains.</title>
        <authorList>
            <person name="Klenk H.-P."/>
        </authorList>
    </citation>
    <scope>NUCLEOTIDE SEQUENCE [LARGE SCALE GENOMIC DNA]</scope>
    <source>
        <strain evidence="1 2">DSM 44580</strain>
    </source>
</reference>
<evidence type="ECO:0000313" key="1">
    <source>
        <dbReference type="EMBL" id="MBP2474405.1"/>
    </source>
</evidence>
<evidence type="ECO:0008006" key="3">
    <source>
        <dbReference type="Google" id="ProtNLM"/>
    </source>
</evidence>